<dbReference type="PROSITE" id="PS50884">
    <property type="entry name" value="ZF_DOF_2"/>
    <property type="match status" value="1"/>
</dbReference>
<sequence length="465" mass="48871">MYLNSFTTTIVLTAVHRLDRLVSGLLIFAKTADRAERFRQQQIVDANVLFDAKEGRSTTEVCDGHGKAPPGKQACTKFQRICTDGTHSIVLCKPVTGRTHQKPFELEISASVYQSIIAMIQELLGGTAMDQLKAATALNAASLPMVLQPMVSNPSPTSSSRSSAQAAPQQRSTAATSSPQAQQGVTDQQVPLRCPRCNSSNTKFCYYNVPPRHFCKMCRRYWTKGGALRNVPIGGGCRKPRPMPAPVAKPPASCKAMPPLGLGVGVGGGPISWASGPQAATAHLMALLNSARGVQGHGGSNVHMLLGLDTMGHLQVLPGAANAAGTAASLWPQPSQRQVTPPHMDPQFGMGTLGHHDVLSSLGLKLPSSALSSPAASYYSDQLHAVVSNAGRPQAYDASASLPCTTVVTSLPASLSSISAAPSSITVGMDLPLVSFSSPEMQYWSSPTAMSVAWPDLPTPNGAFP</sequence>
<dbReference type="GO" id="GO:0005634">
    <property type="term" value="C:nucleus"/>
    <property type="evidence" value="ECO:0007669"/>
    <property type="project" value="UniProtKB-SubCell"/>
</dbReference>
<keyword evidence="7 8" id="KW-0539">Nucleus</keyword>
<keyword evidence="4 9" id="KW-0805">Transcription regulation</keyword>
<evidence type="ECO:0000256" key="10">
    <source>
        <dbReference type="SAM" id="MobiDB-lite"/>
    </source>
</evidence>
<reference evidence="12" key="2">
    <citation type="submission" date="2021-02" db="EMBL/GenBank/DDBJ databases">
        <authorList>
            <person name="Kimball J.A."/>
            <person name="Haas M.W."/>
            <person name="Macchietto M."/>
            <person name="Kono T."/>
            <person name="Duquette J."/>
            <person name="Shao M."/>
        </authorList>
    </citation>
    <scope>NUCLEOTIDE SEQUENCE</scope>
    <source>
        <tissue evidence="12">Fresh leaf tissue</tissue>
    </source>
</reference>
<evidence type="ECO:0000256" key="1">
    <source>
        <dbReference type="ARBA" id="ARBA00022723"/>
    </source>
</evidence>
<evidence type="ECO:0000256" key="7">
    <source>
        <dbReference type="ARBA" id="ARBA00023242"/>
    </source>
</evidence>
<evidence type="ECO:0000256" key="4">
    <source>
        <dbReference type="ARBA" id="ARBA00023015"/>
    </source>
</evidence>
<dbReference type="InterPro" id="IPR045174">
    <property type="entry name" value="Dof"/>
</dbReference>
<keyword evidence="1 9" id="KW-0479">Metal-binding</keyword>
<dbReference type="InterPro" id="IPR006145">
    <property type="entry name" value="PsdUridine_synth_RsuA/RluA"/>
</dbReference>
<accession>A0A8J5S931</accession>
<dbReference type="GO" id="GO:0001522">
    <property type="term" value="P:pseudouridine synthesis"/>
    <property type="evidence" value="ECO:0007669"/>
    <property type="project" value="InterPro"/>
</dbReference>
<feature type="compositionally biased region" description="Polar residues" evidence="10">
    <location>
        <begin position="179"/>
        <end position="189"/>
    </location>
</feature>
<dbReference type="Pfam" id="PF02701">
    <property type="entry name" value="Zn_ribbon_Dof"/>
    <property type="match status" value="1"/>
</dbReference>
<name>A0A8J5S931_ZIZPA</name>
<dbReference type="EMBL" id="JAAALK010000283">
    <property type="protein sequence ID" value="KAG8070790.1"/>
    <property type="molecule type" value="Genomic_DNA"/>
</dbReference>
<reference evidence="12" key="1">
    <citation type="journal article" date="2021" name="bioRxiv">
        <title>Whole Genome Assembly and Annotation of Northern Wild Rice, Zizania palustris L., Supports a Whole Genome Duplication in the Zizania Genus.</title>
        <authorList>
            <person name="Haas M."/>
            <person name="Kono T."/>
            <person name="Macchietto M."/>
            <person name="Millas R."/>
            <person name="McGilp L."/>
            <person name="Shao M."/>
            <person name="Duquette J."/>
            <person name="Hirsch C.N."/>
            <person name="Kimball J."/>
        </authorList>
    </citation>
    <scope>NUCLEOTIDE SEQUENCE</scope>
    <source>
        <tissue evidence="12">Fresh leaf tissue</tissue>
    </source>
</reference>
<dbReference type="GO" id="GO:0009982">
    <property type="term" value="F:pseudouridine synthase activity"/>
    <property type="evidence" value="ECO:0007669"/>
    <property type="project" value="InterPro"/>
</dbReference>
<evidence type="ECO:0000313" key="13">
    <source>
        <dbReference type="Proteomes" id="UP000729402"/>
    </source>
</evidence>
<dbReference type="AlphaFoldDB" id="A0A8J5S931"/>
<evidence type="ECO:0000256" key="6">
    <source>
        <dbReference type="ARBA" id="ARBA00023163"/>
    </source>
</evidence>
<dbReference type="GO" id="GO:0003723">
    <property type="term" value="F:RNA binding"/>
    <property type="evidence" value="ECO:0007669"/>
    <property type="project" value="InterPro"/>
</dbReference>
<dbReference type="PANTHER" id="PTHR31992">
    <property type="entry name" value="DOF ZINC FINGER PROTEIN DOF1.4-RELATED"/>
    <property type="match status" value="1"/>
</dbReference>
<organism evidence="12 13">
    <name type="scientific">Zizania palustris</name>
    <name type="common">Northern wild rice</name>
    <dbReference type="NCBI Taxonomy" id="103762"/>
    <lineage>
        <taxon>Eukaryota</taxon>
        <taxon>Viridiplantae</taxon>
        <taxon>Streptophyta</taxon>
        <taxon>Embryophyta</taxon>
        <taxon>Tracheophyta</taxon>
        <taxon>Spermatophyta</taxon>
        <taxon>Magnoliopsida</taxon>
        <taxon>Liliopsida</taxon>
        <taxon>Poales</taxon>
        <taxon>Poaceae</taxon>
        <taxon>BOP clade</taxon>
        <taxon>Oryzoideae</taxon>
        <taxon>Oryzeae</taxon>
        <taxon>Zizaniinae</taxon>
        <taxon>Zizania</taxon>
    </lineage>
</organism>
<dbReference type="OrthoDB" id="684714at2759"/>
<evidence type="ECO:0000313" key="12">
    <source>
        <dbReference type="EMBL" id="KAG8070790.1"/>
    </source>
</evidence>
<keyword evidence="6 9" id="KW-0804">Transcription</keyword>
<feature type="region of interest" description="Disordered" evidence="10">
    <location>
        <begin position="149"/>
        <end position="192"/>
    </location>
</feature>
<evidence type="ECO:0000256" key="2">
    <source>
        <dbReference type="ARBA" id="ARBA00022771"/>
    </source>
</evidence>
<comment type="caution">
    <text evidence="12">The sequence shown here is derived from an EMBL/GenBank/DDBJ whole genome shotgun (WGS) entry which is preliminary data.</text>
</comment>
<keyword evidence="13" id="KW-1185">Reference proteome</keyword>
<evidence type="ECO:0000259" key="11">
    <source>
        <dbReference type="PROSITE" id="PS50884"/>
    </source>
</evidence>
<comment type="function">
    <text evidence="9">Transcription factor that binds specifically to a 5'-AA[AG]G-3' consensus core sequence.</text>
</comment>
<gene>
    <name evidence="12" type="ORF">GUJ93_ZPchr0006g44010</name>
</gene>
<keyword evidence="3 9" id="KW-0862">Zinc</keyword>
<evidence type="ECO:0000256" key="9">
    <source>
        <dbReference type="RuleBase" id="RU369094"/>
    </source>
</evidence>
<dbReference type="PROSITE" id="PS01129">
    <property type="entry name" value="PSI_RLU"/>
    <property type="match status" value="1"/>
</dbReference>
<proteinExistence type="predicted"/>
<evidence type="ECO:0000256" key="3">
    <source>
        <dbReference type="ARBA" id="ARBA00022833"/>
    </source>
</evidence>
<protein>
    <recommendedName>
        <fullName evidence="9">Dof zinc finger protein</fullName>
    </recommendedName>
</protein>
<dbReference type="GO" id="GO:0003677">
    <property type="term" value="F:DNA binding"/>
    <property type="evidence" value="ECO:0007669"/>
    <property type="project" value="UniProtKB-UniRule"/>
</dbReference>
<evidence type="ECO:0000256" key="5">
    <source>
        <dbReference type="ARBA" id="ARBA00023125"/>
    </source>
</evidence>
<dbReference type="PANTHER" id="PTHR31992:SF313">
    <property type="entry name" value="DOF ZINC FINGER PROTEIN DOF5.7"/>
    <property type="match status" value="1"/>
</dbReference>
<dbReference type="Pfam" id="PF00849">
    <property type="entry name" value="PseudoU_synth_2"/>
    <property type="match status" value="1"/>
</dbReference>
<dbReference type="InterPro" id="IPR003851">
    <property type="entry name" value="Znf_Dof"/>
</dbReference>
<comment type="subcellular location">
    <subcellularLocation>
        <location evidence="8 9">Nucleus</location>
    </subcellularLocation>
</comment>
<dbReference type="InterPro" id="IPR006224">
    <property type="entry name" value="PsdUridine_synth_RluA-like_CS"/>
</dbReference>
<evidence type="ECO:0000256" key="8">
    <source>
        <dbReference type="PROSITE-ProRule" id="PRU00071"/>
    </source>
</evidence>
<dbReference type="GO" id="GO:0003700">
    <property type="term" value="F:DNA-binding transcription factor activity"/>
    <property type="evidence" value="ECO:0007669"/>
    <property type="project" value="UniProtKB-UniRule"/>
</dbReference>
<dbReference type="GO" id="GO:0008270">
    <property type="term" value="F:zinc ion binding"/>
    <property type="evidence" value="ECO:0007669"/>
    <property type="project" value="UniProtKB-KW"/>
</dbReference>
<feature type="domain" description="Dof-type" evidence="11">
    <location>
        <begin position="192"/>
        <end position="242"/>
    </location>
</feature>
<dbReference type="Proteomes" id="UP000729402">
    <property type="component" value="Unassembled WGS sequence"/>
</dbReference>
<keyword evidence="5 8" id="KW-0238">DNA-binding</keyword>
<feature type="compositionally biased region" description="Low complexity" evidence="10">
    <location>
        <begin position="154"/>
        <end position="178"/>
    </location>
</feature>
<keyword evidence="2 8" id="KW-0863">Zinc-finger</keyword>